<dbReference type="InterPro" id="IPR023298">
    <property type="entry name" value="ATPase_P-typ_TM_dom_sf"/>
</dbReference>
<reference evidence="2" key="1">
    <citation type="submission" date="2020-09" db="EMBL/GenBank/DDBJ databases">
        <title>Comparative genome analyses of four rice-infecting Rhizoctonia solani isolates reveal extensive enrichment of homogalacturonan modification genes.</title>
        <authorList>
            <person name="Lee D.-Y."/>
            <person name="Jeon J."/>
            <person name="Kim K.-T."/>
            <person name="Cheong K."/>
            <person name="Song H."/>
            <person name="Choi G."/>
            <person name="Ko J."/>
            <person name="Opiyo S.O."/>
            <person name="Zuo S."/>
            <person name="Madhav S."/>
            <person name="Lee Y.-H."/>
            <person name="Wang G.-L."/>
        </authorList>
    </citation>
    <scope>NUCLEOTIDE SEQUENCE</scope>
    <source>
        <strain evidence="2">AG1-IA B2</strain>
    </source>
</reference>
<feature type="chain" id="PRO_5034242612" evidence="1">
    <location>
        <begin position="31"/>
        <end position="218"/>
    </location>
</feature>
<feature type="signal peptide" evidence="1">
    <location>
        <begin position="1"/>
        <end position="30"/>
    </location>
</feature>
<evidence type="ECO:0000313" key="3">
    <source>
        <dbReference type="Proteomes" id="UP000614334"/>
    </source>
</evidence>
<accession>A0A8H7IKH4</accession>
<evidence type="ECO:0000256" key="1">
    <source>
        <dbReference type="SAM" id="SignalP"/>
    </source>
</evidence>
<keyword evidence="1" id="KW-0732">Signal</keyword>
<dbReference type="Proteomes" id="UP000614334">
    <property type="component" value="Unassembled WGS sequence"/>
</dbReference>
<evidence type="ECO:0000313" key="2">
    <source>
        <dbReference type="EMBL" id="KAF8760051.1"/>
    </source>
</evidence>
<dbReference type="AlphaFoldDB" id="A0A8H7IKH4"/>
<comment type="caution">
    <text evidence="2">The sequence shown here is derived from an EMBL/GenBank/DDBJ whole genome shotgun (WGS) entry which is preliminary data.</text>
</comment>
<gene>
    <name evidence="2" type="ORF">RHS01_02172</name>
</gene>
<dbReference type="SUPFAM" id="SSF81665">
    <property type="entry name" value="Calcium ATPase, transmembrane domain M"/>
    <property type="match status" value="1"/>
</dbReference>
<name>A0A8H7IKH4_9AGAM</name>
<dbReference type="EMBL" id="JACYCF010000002">
    <property type="protein sequence ID" value="KAF8760051.1"/>
    <property type="molecule type" value="Genomic_DNA"/>
</dbReference>
<protein>
    <submittedName>
        <fullName evidence="2">Cation transporter/ATPase, N-terminus</fullName>
    </submittedName>
</protein>
<organism evidence="2 3">
    <name type="scientific">Rhizoctonia solani</name>
    <dbReference type="NCBI Taxonomy" id="456999"/>
    <lineage>
        <taxon>Eukaryota</taxon>
        <taxon>Fungi</taxon>
        <taxon>Dikarya</taxon>
        <taxon>Basidiomycota</taxon>
        <taxon>Agaricomycotina</taxon>
        <taxon>Agaricomycetes</taxon>
        <taxon>Cantharellales</taxon>
        <taxon>Ceratobasidiaceae</taxon>
        <taxon>Rhizoctonia</taxon>
    </lineage>
</organism>
<sequence>MKGALYGALKISGALRDWLLSAALWSVCNPDPPDCNKEVPKTGALWSAPEFSRPPQSCAVAIALSNNGGCTSNWPDFVGIVLLLLINLVIGFYKERGAANANEALMDLLASKAKVRHNGAVDWSSRRRTSPDLGAGSQGSRVLVTCSAVALPRPVFHSAFDSSSRFYFSSSPPTIPLGYHSPPAYRQVGPPTRKFCSRLGAPAFIRALRAGSPTLDGL</sequence>
<dbReference type="PANTHER" id="PTHR42861">
    <property type="entry name" value="CALCIUM-TRANSPORTING ATPASE"/>
    <property type="match status" value="1"/>
</dbReference>
<dbReference type="Gene3D" id="1.20.1110.10">
    <property type="entry name" value="Calcium-transporting ATPase, transmembrane domain"/>
    <property type="match status" value="1"/>
</dbReference>
<proteinExistence type="predicted"/>